<dbReference type="InterPro" id="IPR001604">
    <property type="entry name" value="Endo_G_ENPP1-like_dom"/>
</dbReference>
<evidence type="ECO:0000313" key="9">
    <source>
        <dbReference type="EMBL" id="AKB95584.1"/>
    </source>
</evidence>
<dbReference type="GO" id="GO:0005634">
    <property type="term" value="C:nucleus"/>
    <property type="evidence" value="ECO:0007669"/>
    <property type="project" value="TreeGrafter"/>
</dbReference>
<dbReference type="PANTHER" id="PTHR13966:SF19">
    <property type="entry name" value="NUCLEASE EXOG, MITOCHONDRIAL"/>
    <property type="match status" value="1"/>
</dbReference>
<evidence type="ECO:0000256" key="2">
    <source>
        <dbReference type="ARBA" id="ARBA00022722"/>
    </source>
</evidence>
<evidence type="ECO:0000256" key="3">
    <source>
        <dbReference type="ARBA" id="ARBA00022759"/>
    </source>
</evidence>
<dbReference type="InterPro" id="IPR044925">
    <property type="entry name" value="His-Me_finger_sf"/>
</dbReference>
<dbReference type="OrthoDB" id="5960141at2759"/>
<proteinExistence type="evidence at transcript level"/>
<dbReference type="Gene3D" id="3.40.570.10">
    <property type="entry name" value="Extracellular Endonuclease, subunit A"/>
    <property type="match status" value="1"/>
</dbReference>
<keyword evidence="2" id="KW-0540">Nuclease</keyword>
<dbReference type="SMART" id="SM00477">
    <property type="entry name" value="NUC"/>
    <property type="match status" value="1"/>
</dbReference>
<feature type="binding site" evidence="5">
    <location>
        <position position="275"/>
    </location>
    <ligand>
        <name>Mg(2+)</name>
        <dbReference type="ChEBI" id="CHEBI:18420"/>
        <note>catalytic</note>
    </ligand>
</feature>
<keyword evidence="3 9" id="KW-0378">Hydrolase</keyword>
<dbReference type="Pfam" id="PF01223">
    <property type="entry name" value="Endonuclease_NS"/>
    <property type="match status" value="1"/>
</dbReference>
<evidence type="ECO:0000259" key="7">
    <source>
        <dbReference type="SMART" id="SM00477"/>
    </source>
</evidence>
<dbReference type="EMBL" id="KM229545">
    <property type="protein sequence ID" value="AKB95584.1"/>
    <property type="molecule type" value="mRNA"/>
</dbReference>
<dbReference type="AlphaFoldDB" id="A0A219LVV5"/>
<feature type="chain" id="PRO_5013007759" evidence="6">
    <location>
        <begin position="17"/>
        <end position="420"/>
    </location>
</feature>
<dbReference type="InterPro" id="IPR020821">
    <property type="entry name" value="ENPP1-3/EXOG-like_nuc-like"/>
</dbReference>
<dbReference type="PANTHER" id="PTHR13966">
    <property type="entry name" value="ENDONUCLEASE RELATED"/>
    <property type="match status" value="1"/>
</dbReference>
<dbReference type="GO" id="GO:0046872">
    <property type="term" value="F:metal ion binding"/>
    <property type="evidence" value="ECO:0007669"/>
    <property type="project" value="UniProtKB-KW"/>
</dbReference>
<dbReference type="GO" id="GO:0000014">
    <property type="term" value="F:single-stranded DNA endodeoxyribonuclease activity"/>
    <property type="evidence" value="ECO:0007669"/>
    <property type="project" value="TreeGrafter"/>
</dbReference>
<evidence type="ECO:0000256" key="6">
    <source>
        <dbReference type="SAM" id="SignalP"/>
    </source>
</evidence>
<dbReference type="InterPro" id="IPR040255">
    <property type="entry name" value="Non-specific_endonuclease"/>
</dbReference>
<dbReference type="InterPro" id="IPR044929">
    <property type="entry name" value="DNA/RNA_non-sp_Endonuclease_sf"/>
</dbReference>
<protein>
    <submittedName>
        <fullName evidence="9">DNA/RNA non-specific endonuclease</fullName>
    </submittedName>
</protein>
<keyword evidence="3 9" id="KW-0255">Endonuclease</keyword>
<dbReference type="SUPFAM" id="SSF54060">
    <property type="entry name" value="His-Me finger endonucleases"/>
    <property type="match status" value="1"/>
</dbReference>
<organism evidence="9">
    <name type="scientific">Chilo suppressalis</name>
    <name type="common">Asiatic rice borer moth</name>
    <dbReference type="NCBI Taxonomy" id="168631"/>
    <lineage>
        <taxon>Eukaryota</taxon>
        <taxon>Metazoa</taxon>
        <taxon>Ecdysozoa</taxon>
        <taxon>Arthropoda</taxon>
        <taxon>Hexapoda</taxon>
        <taxon>Insecta</taxon>
        <taxon>Pterygota</taxon>
        <taxon>Neoptera</taxon>
        <taxon>Endopterygota</taxon>
        <taxon>Lepidoptera</taxon>
        <taxon>Glossata</taxon>
        <taxon>Ditrysia</taxon>
        <taxon>Pyraloidea</taxon>
        <taxon>Crambidae</taxon>
        <taxon>Crambinae</taxon>
        <taxon>Chilo</taxon>
    </lineage>
</organism>
<dbReference type="GO" id="GO:0004521">
    <property type="term" value="F:RNA endonuclease activity"/>
    <property type="evidence" value="ECO:0007669"/>
    <property type="project" value="TreeGrafter"/>
</dbReference>
<comment type="similarity">
    <text evidence="1">Belongs to the DNA/RNA non-specific endonuclease family.</text>
</comment>
<evidence type="ECO:0000256" key="5">
    <source>
        <dbReference type="PIRSR" id="PIRSR640255-2"/>
    </source>
</evidence>
<name>A0A219LVV5_CHISP</name>
<sequence>MRFLIVFASIVLAVLAVPVQWSTMEVINKTTHARLSSGCSFRINGDLGQPQPVYLLENNFLRASGNTGQINLRVGQQIRVSCPGNRNSIRHTNVASPVQTATATCVSNNEVSGAGWLSKNSDFGGLTCSANAAHQAQATGRRCFNNNIVIRVGFTVDDVFHIWYHSCFDEKRLEVLYVWYNQDATNAVSQNNVPRPNFTGGGFFPGVNINSVYTKAQQKKAVAKIVGQYMADRYMTNNQYFAQGHLAAKSDFIFATGQRSTFYLINAAPQWQQFNAGNWKTLEQNLRARIGNAGYTTIIYTGTFGVTQLRDAQGQLRDIFLHQSGNTSQVPVPQFYYKVVYDASRRLGTAFVGINNPYYTAAEVRTLQFCTDRCRNNNAFSWLNWQPDRIDLGYSFCCTIADFRRNITHIPNFNTIDLLT</sequence>
<feature type="domain" description="ENPP1-3/EXOG-like endonuclease/phosphodiesterase" evidence="7">
    <location>
        <begin position="161"/>
        <end position="376"/>
    </location>
</feature>
<evidence type="ECO:0000256" key="1">
    <source>
        <dbReference type="ARBA" id="ARBA00010052"/>
    </source>
</evidence>
<dbReference type="GO" id="GO:0003676">
    <property type="term" value="F:nucleic acid binding"/>
    <property type="evidence" value="ECO:0007669"/>
    <property type="project" value="InterPro"/>
</dbReference>
<keyword evidence="5" id="KW-0479">Metal-binding</keyword>
<dbReference type="SMART" id="SM00892">
    <property type="entry name" value="Endonuclease_NS"/>
    <property type="match status" value="1"/>
</dbReference>
<feature type="domain" description="DNA/RNA non-specific endonuclease/pyrophosphatase/phosphodiesterase" evidence="8">
    <location>
        <begin position="160"/>
        <end position="403"/>
    </location>
</feature>
<dbReference type="GO" id="GO:0005743">
    <property type="term" value="C:mitochondrial inner membrane"/>
    <property type="evidence" value="ECO:0007669"/>
    <property type="project" value="TreeGrafter"/>
</dbReference>
<keyword evidence="6" id="KW-0732">Signal</keyword>
<accession>A0A219LVV5</accession>
<feature type="signal peptide" evidence="6">
    <location>
        <begin position="1"/>
        <end position="16"/>
    </location>
</feature>
<evidence type="ECO:0000256" key="4">
    <source>
        <dbReference type="PIRSR" id="PIRSR640255-1"/>
    </source>
</evidence>
<evidence type="ECO:0000259" key="8">
    <source>
        <dbReference type="SMART" id="SM00892"/>
    </source>
</evidence>
<dbReference type="GO" id="GO:0006309">
    <property type="term" value="P:apoptotic DNA fragmentation"/>
    <property type="evidence" value="ECO:0007669"/>
    <property type="project" value="TreeGrafter"/>
</dbReference>
<feature type="active site" description="Proton acceptor" evidence="4">
    <location>
        <position position="245"/>
    </location>
</feature>
<dbReference type="FunFam" id="3.40.570.10:FF:000007">
    <property type="entry name" value="Alkaline nuclease"/>
    <property type="match status" value="1"/>
</dbReference>
<reference evidence="9" key="1">
    <citation type="submission" date="2014-07" db="EMBL/GenBank/DDBJ databases">
        <authorList>
            <person name="Zhang J.E."/>
            <person name="Yang H."/>
            <person name="Guo J."/>
            <person name="Deng Z."/>
            <person name="Luo H."/>
            <person name="Luo M."/>
            <person name="Zhao B."/>
        </authorList>
    </citation>
    <scope>NUCLEOTIDE SEQUENCE</scope>
    <source>
        <strain evidence="9">Csup2</strain>
        <tissue evidence="9">Whole body</tissue>
    </source>
</reference>